<gene>
    <name evidence="2" type="ORF">FA743_02735</name>
</gene>
<dbReference type="InterPro" id="IPR012312">
    <property type="entry name" value="Hemerythrin-like"/>
</dbReference>
<evidence type="ECO:0000259" key="1">
    <source>
        <dbReference type="Pfam" id="PF01814"/>
    </source>
</evidence>
<name>A0A4U0S0K9_9RHOB</name>
<evidence type="ECO:0000313" key="3">
    <source>
        <dbReference type="Proteomes" id="UP000309747"/>
    </source>
</evidence>
<sequence length="194" mass="20407">MTGATSGPMTLDELEDAAARPDPPAYPAISRAERAHGRRLAAIHDMYRAELDGVRDLLVRIRAGTAAPGVLAPAVTGTRLARNMAMFGTACGRDCALLQNHHDIEEQWMFPALSSAGGAALAPVIARLMAEHRLIHALIGDLAAAAGALVAAPDAGAFARCAEGFAALDRAIRSHFGYEERVLEEPLGALRVPI</sequence>
<accession>A0A4U0S0K9</accession>
<dbReference type="Gene3D" id="1.20.120.520">
    <property type="entry name" value="nmb1532 protein domain like"/>
    <property type="match status" value="1"/>
</dbReference>
<dbReference type="AlphaFoldDB" id="A0A4U0S0K9"/>
<feature type="domain" description="Hemerythrin-like" evidence="1">
    <location>
        <begin position="95"/>
        <end position="183"/>
    </location>
</feature>
<dbReference type="Pfam" id="PF01814">
    <property type="entry name" value="Hemerythrin"/>
    <property type="match status" value="1"/>
</dbReference>
<evidence type="ECO:0000313" key="2">
    <source>
        <dbReference type="EMBL" id="TJZ94194.1"/>
    </source>
</evidence>
<organism evidence="2 3">
    <name type="scientific">Paracoccus gahaiensis</name>
    <dbReference type="NCBI Taxonomy" id="1706839"/>
    <lineage>
        <taxon>Bacteria</taxon>
        <taxon>Pseudomonadati</taxon>
        <taxon>Pseudomonadota</taxon>
        <taxon>Alphaproteobacteria</taxon>
        <taxon>Rhodobacterales</taxon>
        <taxon>Paracoccaceae</taxon>
        <taxon>Paracoccus</taxon>
    </lineage>
</organism>
<proteinExistence type="predicted"/>
<reference evidence="2 3" key="1">
    <citation type="submission" date="2019-04" db="EMBL/GenBank/DDBJ databases">
        <authorList>
            <person name="Li J."/>
        </authorList>
    </citation>
    <scope>NUCLEOTIDE SEQUENCE [LARGE SCALE GENOMIC DNA]</scope>
    <source>
        <strain evidence="2 3">KCTC 42687</strain>
    </source>
</reference>
<protein>
    <recommendedName>
        <fullName evidence="1">Hemerythrin-like domain-containing protein</fullName>
    </recommendedName>
</protein>
<dbReference type="Proteomes" id="UP000309747">
    <property type="component" value="Unassembled WGS sequence"/>
</dbReference>
<dbReference type="OrthoDB" id="9775082at2"/>
<keyword evidence="3" id="KW-1185">Reference proteome</keyword>
<dbReference type="EMBL" id="SUNI01000001">
    <property type="protein sequence ID" value="TJZ94194.1"/>
    <property type="molecule type" value="Genomic_DNA"/>
</dbReference>
<comment type="caution">
    <text evidence="2">The sequence shown here is derived from an EMBL/GenBank/DDBJ whole genome shotgun (WGS) entry which is preliminary data.</text>
</comment>